<reference evidence="2 3" key="1">
    <citation type="journal article" date="2013" name="Nat. Genet.">
        <title>The high-quality draft genome of peach (Prunus persica) identifies unique patterns of genetic diversity, domestication and genome evolution.</title>
        <authorList>
            <consortium name="International Peach Genome Initiative"/>
            <person name="Verde I."/>
            <person name="Abbott A.G."/>
            <person name="Scalabrin S."/>
            <person name="Jung S."/>
            <person name="Shu S."/>
            <person name="Marroni F."/>
            <person name="Zhebentyayeva T."/>
            <person name="Dettori M.T."/>
            <person name="Grimwood J."/>
            <person name="Cattonaro F."/>
            <person name="Zuccolo A."/>
            <person name="Rossini L."/>
            <person name="Jenkins J."/>
            <person name="Vendramin E."/>
            <person name="Meisel L.A."/>
            <person name="Decroocq V."/>
            <person name="Sosinski B."/>
            <person name="Prochnik S."/>
            <person name="Mitros T."/>
            <person name="Policriti A."/>
            <person name="Cipriani G."/>
            <person name="Dondini L."/>
            <person name="Ficklin S."/>
            <person name="Goodstein D.M."/>
            <person name="Xuan P."/>
            <person name="Del Fabbro C."/>
            <person name="Aramini V."/>
            <person name="Copetti D."/>
            <person name="Gonzalez S."/>
            <person name="Horner D.S."/>
            <person name="Falchi R."/>
            <person name="Lucas S."/>
            <person name="Mica E."/>
            <person name="Maldonado J."/>
            <person name="Lazzari B."/>
            <person name="Bielenberg D."/>
            <person name="Pirona R."/>
            <person name="Miculan M."/>
            <person name="Barakat A."/>
            <person name="Testolin R."/>
            <person name="Stella A."/>
            <person name="Tartarini S."/>
            <person name="Tonutti P."/>
            <person name="Arus P."/>
            <person name="Orellana A."/>
            <person name="Wells C."/>
            <person name="Main D."/>
            <person name="Vizzotto G."/>
            <person name="Silva H."/>
            <person name="Salamini F."/>
            <person name="Schmutz J."/>
            <person name="Morgante M."/>
            <person name="Rokhsar D.S."/>
        </authorList>
    </citation>
    <scope>NUCLEOTIDE SEQUENCE [LARGE SCALE GENOMIC DNA]</scope>
    <source>
        <strain evidence="3">cv. Nemared</strain>
    </source>
</reference>
<dbReference type="Gramene" id="ONI04245">
    <property type="protein sequence ID" value="ONI04245"/>
    <property type="gene ID" value="PRUPE_6G311100"/>
</dbReference>
<feature type="compositionally biased region" description="Basic and acidic residues" evidence="1">
    <location>
        <begin position="73"/>
        <end position="86"/>
    </location>
</feature>
<keyword evidence="3" id="KW-1185">Reference proteome</keyword>
<organism evidence="2 3">
    <name type="scientific">Prunus persica</name>
    <name type="common">Peach</name>
    <name type="synonym">Amygdalus persica</name>
    <dbReference type="NCBI Taxonomy" id="3760"/>
    <lineage>
        <taxon>Eukaryota</taxon>
        <taxon>Viridiplantae</taxon>
        <taxon>Streptophyta</taxon>
        <taxon>Embryophyta</taxon>
        <taxon>Tracheophyta</taxon>
        <taxon>Spermatophyta</taxon>
        <taxon>Magnoliopsida</taxon>
        <taxon>eudicotyledons</taxon>
        <taxon>Gunneridae</taxon>
        <taxon>Pentapetalae</taxon>
        <taxon>rosids</taxon>
        <taxon>fabids</taxon>
        <taxon>Rosales</taxon>
        <taxon>Rosaceae</taxon>
        <taxon>Amygdaloideae</taxon>
        <taxon>Amygdaleae</taxon>
        <taxon>Prunus</taxon>
    </lineage>
</organism>
<proteinExistence type="predicted"/>
<accession>A0A251P1L8</accession>
<dbReference type="Proteomes" id="UP000006882">
    <property type="component" value="Chromosome G6"/>
</dbReference>
<gene>
    <name evidence="2" type="ORF">PRUPE_6G311100</name>
</gene>
<evidence type="ECO:0000313" key="2">
    <source>
        <dbReference type="EMBL" id="ONI04245.1"/>
    </source>
</evidence>
<dbReference type="EMBL" id="CM007656">
    <property type="protein sequence ID" value="ONI04245.1"/>
    <property type="molecule type" value="Genomic_DNA"/>
</dbReference>
<name>A0A251P1L8_PRUPE</name>
<sequence>MTCSTSLKPYEGYVPKVEAVVTRRSYYQCVCILFQRPYFEKMYDILRYYCVYFDIWNLSLCRRFATSGPPLWKSDRRREEKSSRET</sequence>
<feature type="region of interest" description="Disordered" evidence="1">
    <location>
        <begin position="65"/>
        <end position="86"/>
    </location>
</feature>
<protein>
    <submittedName>
        <fullName evidence="2">Uncharacterized protein</fullName>
    </submittedName>
</protein>
<evidence type="ECO:0000256" key="1">
    <source>
        <dbReference type="SAM" id="MobiDB-lite"/>
    </source>
</evidence>
<evidence type="ECO:0000313" key="3">
    <source>
        <dbReference type="Proteomes" id="UP000006882"/>
    </source>
</evidence>
<dbReference type="AlphaFoldDB" id="A0A251P1L8"/>